<dbReference type="AlphaFoldDB" id="A0A2V1DXG4"/>
<sequence length="81" mass="9242">MRLLSASPFAYTRSNGTAQHSEPDRHVVLHGDQHHSWLALGHHFIVIGWARQQVVAMVHSMLVLKTWMHSCPEPRCPISHD</sequence>
<keyword evidence="2" id="KW-1185">Reference proteome</keyword>
<evidence type="ECO:0000313" key="2">
    <source>
        <dbReference type="Proteomes" id="UP000244855"/>
    </source>
</evidence>
<dbReference type="EMBL" id="KZ805338">
    <property type="protein sequence ID" value="PVI02861.1"/>
    <property type="molecule type" value="Genomic_DNA"/>
</dbReference>
<name>A0A2V1DXG4_9PLEO</name>
<organism evidence="1 2">
    <name type="scientific">Periconia macrospinosa</name>
    <dbReference type="NCBI Taxonomy" id="97972"/>
    <lineage>
        <taxon>Eukaryota</taxon>
        <taxon>Fungi</taxon>
        <taxon>Dikarya</taxon>
        <taxon>Ascomycota</taxon>
        <taxon>Pezizomycotina</taxon>
        <taxon>Dothideomycetes</taxon>
        <taxon>Pleosporomycetidae</taxon>
        <taxon>Pleosporales</taxon>
        <taxon>Massarineae</taxon>
        <taxon>Periconiaceae</taxon>
        <taxon>Periconia</taxon>
    </lineage>
</organism>
<reference evidence="1 2" key="1">
    <citation type="journal article" date="2018" name="Sci. Rep.">
        <title>Comparative genomics provides insights into the lifestyle and reveals functional heterogeneity of dark septate endophytic fungi.</title>
        <authorList>
            <person name="Knapp D.G."/>
            <person name="Nemeth J.B."/>
            <person name="Barry K."/>
            <person name="Hainaut M."/>
            <person name="Henrissat B."/>
            <person name="Johnson J."/>
            <person name="Kuo A."/>
            <person name="Lim J.H.P."/>
            <person name="Lipzen A."/>
            <person name="Nolan M."/>
            <person name="Ohm R.A."/>
            <person name="Tamas L."/>
            <person name="Grigoriev I.V."/>
            <person name="Spatafora J.W."/>
            <person name="Nagy L.G."/>
            <person name="Kovacs G.M."/>
        </authorList>
    </citation>
    <scope>NUCLEOTIDE SEQUENCE [LARGE SCALE GENOMIC DNA]</scope>
    <source>
        <strain evidence="1 2">DSE2036</strain>
    </source>
</reference>
<protein>
    <submittedName>
        <fullName evidence="1">Uncharacterized protein</fullName>
    </submittedName>
</protein>
<proteinExistence type="predicted"/>
<accession>A0A2V1DXG4</accession>
<dbReference type="Proteomes" id="UP000244855">
    <property type="component" value="Unassembled WGS sequence"/>
</dbReference>
<gene>
    <name evidence="1" type="ORF">DM02DRAFT_280660</name>
</gene>
<evidence type="ECO:0000313" key="1">
    <source>
        <dbReference type="EMBL" id="PVI02861.1"/>
    </source>
</evidence>